<protein>
    <submittedName>
        <fullName evidence="1">Uncharacterized protein</fullName>
    </submittedName>
</protein>
<accession>A0A9X5C4I0</accession>
<comment type="caution">
    <text evidence="1">The sequence shown here is derived from an EMBL/GenBank/DDBJ whole genome shotgun (WGS) entry which is preliminary data.</text>
</comment>
<dbReference type="Proteomes" id="UP000474104">
    <property type="component" value="Unassembled WGS sequence"/>
</dbReference>
<proteinExistence type="predicted"/>
<dbReference type="EMBL" id="VIRB01000012">
    <property type="protein sequence ID" value="NDO67363.1"/>
    <property type="molecule type" value="Genomic_DNA"/>
</dbReference>
<gene>
    <name evidence="1" type="ORF">FMM80_00885</name>
</gene>
<evidence type="ECO:0000313" key="1">
    <source>
        <dbReference type="EMBL" id="NDO67363.1"/>
    </source>
</evidence>
<evidence type="ECO:0000313" key="2">
    <source>
        <dbReference type="Proteomes" id="UP000474104"/>
    </source>
</evidence>
<reference evidence="1 2" key="1">
    <citation type="submission" date="2019-07" db="EMBL/GenBank/DDBJ databases">
        <title>Draft genome sequences of 15 bacterial species constituting the stable defined intestinal microbiota of the GM15 gnotobiotic mouse model.</title>
        <authorList>
            <person name="Elie C."/>
            <person name="Mathieu A."/>
            <person name="Saliou A."/>
            <person name="Darnaud M."/>
            <person name="Leulier F."/>
            <person name="Tamellini A."/>
        </authorList>
    </citation>
    <scope>NUCLEOTIDE SEQUENCE [LARGE SCALE GENOMIC DNA]</scope>
    <source>
        <strain evidence="2">ASF 502</strain>
    </source>
</reference>
<sequence>MCKNAYEKLSEHTKKIMVFCKSKRLDSSLEQLCICQRFCSKKDKYIEFNSKINCKYYIE</sequence>
<organism evidence="1 2">
    <name type="scientific">Schaedlerella arabinosiphila</name>
    <dbReference type="NCBI Taxonomy" id="2044587"/>
    <lineage>
        <taxon>Bacteria</taxon>
        <taxon>Bacillati</taxon>
        <taxon>Bacillota</taxon>
        <taxon>Clostridia</taxon>
        <taxon>Lachnospirales</taxon>
        <taxon>Lachnospiraceae</taxon>
        <taxon>Schaedlerella</taxon>
    </lineage>
</organism>
<name>A0A9X5C4I0_9FIRM</name>
<dbReference type="AlphaFoldDB" id="A0A9X5C4I0"/>